<sequence>MDDSNQAKKKENQSVLNSVFNPKQNPNTVYLRRDPFFLLTLDYLFERFMDSILLMAAKPLTTEAIALTEKKMDMTLDDIIKMSKNPKNKKQRRVPNKSQKFSNNFTQDKSSRAQHYMESRSSLRQGALAKRRSNFQGNQFPLAAEIARKAVTAPLRNRLPNRNRVANWNKARFRVPPGQRKAVNRGFAAKQQPLPSPQKQQENVDIMPKQKPQTLDSLFANMKEQRMRVLSMQNNAVQRNGGGNKRLPWGRGYLYYYDM</sequence>
<evidence type="ECO:0000313" key="3">
    <source>
        <dbReference type="Proteomes" id="UP000257109"/>
    </source>
</evidence>
<comment type="caution">
    <text evidence="2">The sequence shown here is derived from an EMBL/GenBank/DDBJ whole genome shotgun (WGS) entry which is preliminary data.</text>
</comment>
<protein>
    <submittedName>
        <fullName evidence="2">Uncharacterized protein</fullName>
    </submittedName>
</protein>
<feature type="region of interest" description="Disordered" evidence="1">
    <location>
        <begin position="1"/>
        <end position="24"/>
    </location>
</feature>
<dbReference type="STRING" id="157652.A0A371H5D7"/>
<name>A0A371H5D7_MUCPR</name>
<keyword evidence="3" id="KW-1185">Reference proteome</keyword>
<feature type="compositionally biased region" description="Polar residues" evidence="1">
    <location>
        <begin position="96"/>
        <end position="108"/>
    </location>
</feature>
<evidence type="ECO:0000313" key="2">
    <source>
        <dbReference type="EMBL" id="RDX98054.1"/>
    </source>
</evidence>
<feature type="compositionally biased region" description="Basic residues" evidence="1">
    <location>
        <begin position="84"/>
        <end position="95"/>
    </location>
</feature>
<dbReference type="PANTHER" id="PTHR36048:SF1">
    <property type="entry name" value="RIBOSOME MATURATION FACTOR"/>
    <property type="match status" value="1"/>
</dbReference>
<feature type="non-terminal residue" evidence="2">
    <location>
        <position position="259"/>
    </location>
</feature>
<organism evidence="2 3">
    <name type="scientific">Mucuna pruriens</name>
    <name type="common">Velvet bean</name>
    <name type="synonym">Dolichos pruriens</name>
    <dbReference type="NCBI Taxonomy" id="157652"/>
    <lineage>
        <taxon>Eukaryota</taxon>
        <taxon>Viridiplantae</taxon>
        <taxon>Streptophyta</taxon>
        <taxon>Embryophyta</taxon>
        <taxon>Tracheophyta</taxon>
        <taxon>Spermatophyta</taxon>
        <taxon>Magnoliopsida</taxon>
        <taxon>eudicotyledons</taxon>
        <taxon>Gunneridae</taxon>
        <taxon>Pentapetalae</taxon>
        <taxon>rosids</taxon>
        <taxon>fabids</taxon>
        <taxon>Fabales</taxon>
        <taxon>Fabaceae</taxon>
        <taxon>Papilionoideae</taxon>
        <taxon>50 kb inversion clade</taxon>
        <taxon>NPAAA clade</taxon>
        <taxon>indigoferoid/millettioid clade</taxon>
        <taxon>Phaseoleae</taxon>
        <taxon>Mucuna</taxon>
    </lineage>
</organism>
<feature type="compositionally biased region" description="Basic and acidic residues" evidence="1">
    <location>
        <begin position="1"/>
        <end position="12"/>
    </location>
</feature>
<feature type="compositionally biased region" description="Polar residues" evidence="1">
    <location>
        <begin position="13"/>
        <end position="24"/>
    </location>
</feature>
<dbReference type="PANTHER" id="PTHR36048">
    <property type="entry name" value="RIBOSOME MATURATION FACTOR"/>
    <property type="match status" value="1"/>
</dbReference>
<evidence type="ECO:0000256" key="1">
    <source>
        <dbReference type="SAM" id="MobiDB-lite"/>
    </source>
</evidence>
<feature type="non-terminal residue" evidence="2">
    <location>
        <position position="1"/>
    </location>
</feature>
<reference evidence="2" key="1">
    <citation type="submission" date="2018-05" db="EMBL/GenBank/DDBJ databases">
        <title>Draft genome of Mucuna pruriens seed.</title>
        <authorList>
            <person name="Nnadi N.E."/>
            <person name="Vos R."/>
            <person name="Hasami M.H."/>
            <person name="Devisetty U.K."/>
            <person name="Aguiy J.C."/>
        </authorList>
    </citation>
    <scope>NUCLEOTIDE SEQUENCE [LARGE SCALE GENOMIC DNA]</scope>
    <source>
        <strain evidence="2">JCA_2017</strain>
    </source>
</reference>
<dbReference type="EMBL" id="QJKJ01003518">
    <property type="protein sequence ID" value="RDX98054.1"/>
    <property type="molecule type" value="Genomic_DNA"/>
</dbReference>
<feature type="region of interest" description="Disordered" evidence="1">
    <location>
        <begin position="83"/>
        <end position="114"/>
    </location>
</feature>
<dbReference type="Proteomes" id="UP000257109">
    <property type="component" value="Unassembled WGS sequence"/>
</dbReference>
<proteinExistence type="predicted"/>
<dbReference type="AlphaFoldDB" id="A0A371H5D7"/>
<dbReference type="OrthoDB" id="1902342at2759"/>
<accession>A0A371H5D7</accession>
<gene>
    <name evidence="2" type="ORF">CR513_19090</name>
</gene>